<organism evidence="1 2">
    <name type="scientific">Maricaulis salignorans</name>
    <dbReference type="NCBI Taxonomy" id="144026"/>
    <lineage>
        <taxon>Bacteria</taxon>
        <taxon>Pseudomonadati</taxon>
        <taxon>Pseudomonadota</taxon>
        <taxon>Alphaproteobacteria</taxon>
        <taxon>Maricaulales</taxon>
        <taxon>Maricaulaceae</taxon>
        <taxon>Maricaulis</taxon>
    </lineage>
</organism>
<sequence>MAGSYAPAGRVSMPVGSCMHLRRPDLQQRASTPGAKHCKGRANPDCGHTAQTKDFDMYSMDEFLHLNGSDSFTRTLDRSRERAGVRLRGGGHDVNSFLSACGLKARRK</sequence>
<dbReference type="Proteomes" id="UP000199759">
    <property type="component" value="Unassembled WGS sequence"/>
</dbReference>
<dbReference type="EMBL" id="FNHG01000009">
    <property type="protein sequence ID" value="SDM33218.1"/>
    <property type="molecule type" value="Genomic_DNA"/>
</dbReference>
<accession>A0A1G9SCM3</accession>
<dbReference type="STRING" id="144026.SAMN04488568_10953"/>
<gene>
    <name evidence="1" type="ORF">SAMN04488568_10953</name>
</gene>
<keyword evidence="2" id="KW-1185">Reference proteome</keyword>
<protein>
    <submittedName>
        <fullName evidence="1">Uncharacterized protein</fullName>
    </submittedName>
</protein>
<reference evidence="1 2" key="1">
    <citation type="submission" date="2016-10" db="EMBL/GenBank/DDBJ databases">
        <authorList>
            <person name="de Groot N.N."/>
        </authorList>
    </citation>
    <scope>NUCLEOTIDE SEQUENCE [LARGE SCALE GENOMIC DNA]</scope>
    <source>
        <strain evidence="1 2">DSM 16077</strain>
    </source>
</reference>
<evidence type="ECO:0000313" key="2">
    <source>
        <dbReference type="Proteomes" id="UP000199759"/>
    </source>
</evidence>
<name>A0A1G9SCM3_9PROT</name>
<proteinExistence type="predicted"/>
<dbReference type="AlphaFoldDB" id="A0A1G9SCM3"/>
<evidence type="ECO:0000313" key="1">
    <source>
        <dbReference type="EMBL" id="SDM33218.1"/>
    </source>
</evidence>